<reference evidence="1 2" key="1">
    <citation type="journal article" date="2018" name="Sci. Rep.">
        <title>Genomic signatures of local adaptation to the degree of environmental predictability in rotifers.</title>
        <authorList>
            <person name="Franch-Gras L."/>
            <person name="Hahn C."/>
            <person name="Garcia-Roger E.M."/>
            <person name="Carmona M.J."/>
            <person name="Serra M."/>
            <person name="Gomez A."/>
        </authorList>
    </citation>
    <scope>NUCLEOTIDE SEQUENCE [LARGE SCALE GENOMIC DNA]</scope>
    <source>
        <strain evidence="1">HYR1</strain>
    </source>
</reference>
<dbReference type="AlphaFoldDB" id="A0A3M7REU6"/>
<keyword evidence="2" id="KW-1185">Reference proteome</keyword>
<organism evidence="1 2">
    <name type="scientific">Brachionus plicatilis</name>
    <name type="common">Marine rotifer</name>
    <name type="synonym">Brachionus muelleri</name>
    <dbReference type="NCBI Taxonomy" id="10195"/>
    <lineage>
        <taxon>Eukaryota</taxon>
        <taxon>Metazoa</taxon>
        <taxon>Spiralia</taxon>
        <taxon>Gnathifera</taxon>
        <taxon>Rotifera</taxon>
        <taxon>Eurotatoria</taxon>
        <taxon>Monogononta</taxon>
        <taxon>Pseudotrocha</taxon>
        <taxon>Ploima</taxon>
        <taxon>Brachionidae</taxon>
        <taxon>Brachionus</taxon>
    </lineage>
</organism>
<gene>
    <name evidence="1" type="ORF">BpHYR1_007493</name>
</gene>
<proteinExistence type="predicted"/>
<dbReference type="Proteomes" id="UP000276133">
    <property type="component" value="Unassembled WGS sequence"/>
</dbReference>
<comment type="caution">
    <text evidence="1">The sequence shown here is derived from an EMBL/GenBank/DDBJ whole genome shotgun (WGS) entry which is preliminary data.</text>
</comment>
<accession>A0A3M7REU6</accession>
<protein>
    <submittedName>
        <fullName evidence="1">Uncharacterized protein</fullName>
    </submittedName>
</protein>
<dbReference type="EMBL" id="REGN01003553">
    <property type="protein sequence ID" value="RNA21991.1"/>
    <property type="molecule type" value="Genomic_DNA"/>
</dbReference>
<evidence type="ECO:0000313" key="2">
    <source>
        <dbReference type="Proteomes" id="UP000276133"/>
    </source>
</evidence>
<sequence length="120" mass="13927">MPEYTFKNLFGLNSFSSLNCSTSSLYFWFINSLMLSANSLNLLPVSSLCDSEIASSIWIENQYLGVMNRLNLVIYFHKMELKINNHYRNIFLCVEGVSKICKYSILLTRCSKLRTVFEKN</sequence>
<name>A0A3M7REU6_BRAPC</name>
<evidence type="ECO:0000313" key="1">
    <source>
        <dbReference type="EMBL" id="RNA21991.1"/>
    </source>
</evidence>